<dbReference type="PROSITE" id="PS01031">
    <property type="entry name" value="SHSP"/>
    <property type="match status" value="1"/>
</dbReference>
<evidence type="ECO:0000313" key="5">
    <source>
        <dbReference type="EMBL" id="SOC57724.1"/>
    </source>
</evidence>
<proteinExistence type="inferred from homology"/>
<feature type="domain" description="SHSP" evidence="4">
    <location>
        <begin position="19"/>
        <end position="129"/>
    </location>
</feature>
<comment type="similarity">
    <text evidence="1 2">Belongs to the small heat shock protein (HSP20) family.</text>
</comment>
<dbReference type="Proteomes" id="UP000219688">
    <property type="component" value="Unassembled WGS sequence"/>
</dbReference>
<organism evidence="5 6">
    <name type="scientific">Ornithinimicrobium cerasi</name>
    <dbReference type="NCBI Taxonomy" id="2248773"/>
    <lineage>
        <taxon>Bacteria</taxon>
        <taxon>Bacillati</taxon>
        <taxon>Actinomycetota</taxon>
        <taxon>Actinomycetes</taxon>
        <taxon>Micrococcales</taxon>
        <taxon>Ornithinimicrobiaceae</taxon>
        <taxon>Ornithinimicrobium</taxon>
    </lineage>
</organism>
<dbReference type="PANTHER" id="PTHR11527">
    <property type="entry name" value="HEAT-SHOCK PROTEIN 20 FAMILY MEMBER"/>
    <property type="match status" value="1"/>
</dbReference>
<gene>
    <name evidence="5" type="ORF">SAMN05421879_11537</name>
</gene>
<dbReference type="SUPFAM" id="SSF49764">
    <property type="entry name" value="HSP20-like chaperones"/>
    <property type="match status" value="1"/>
</dbReference>
<evidence type="ECO:0000256" key="1">
    <source>
        <dbReference type="PROSITE-ProRule" id="PRU00285"/>
    </source>
</evidence>
<evidence type="ECO:0000313" key="6">
    <source>
        <dbReference type="Proteomes" id="UP000219688"/>
    </source>
</evidence>
<dbReference type="EMBL" id="OBQK01000015">
    <property type="protein sequence ID" value="SOC57724.1"/>
    <property type="molecule type" value="Genomic_DNA"/>
</dbReference>
<name>A0A285VUK1_9MICO</name>
<dbReference type="Gene3D" id="2.60.40.790">
    <property type="match status" value="1"/>
</dbReference>
<accession>A0A285VUK1</accession>
<dbReference type="InterPro" id="IPR008978">
    <property type="entry name" value="HSP20-like_chaperone"/>
</dbReference>
<reference evidence="6" key="1">
    <citation type="submission" date="2017-08" db="EMBL/GenBank/DDBJ databases">
        <authorList>
            <person name="Varghese N."/>
            <person name="Submissions S."/>
        </authorList>
    </citation>
    <scope>NUCLEOTIDE SEQUENCE [LARGE SCALE GENOMIC DNA]</scope>
    <source>
        <strain evidence="6">USBA17B2</strain>
    </source>
</reference>
<protein>
    <submittedName>
        <fullName evidence="5">Heat shock protein Hsp20</fullName>
    </submittedName>
</protein>
<dbReference type="CDD" id="cd06464">
    <property type="entry name" value="ACD_sHsps-like"/>
    <property type="match status" value="1"/>
</dbReference>
<dbReference type="Pfam" id="PF00011">
    <property type="entry name" value="HSP20"/>
    <property type="match status" value="1"/>
</dbReference>
<dbReference type="InterPro" id="IPR002068">
    <property type="entry name" value="A-crystallin/Hsp20_dom"/>
</dbReference>
<feature type="compositionally biased region" description="Basic and acidic residues" evidence="3">
    <location>
        <begin position="129"/>
        <end position="141"/>
    </location>
</feature>
<evidence type="ECO:0000256" key="3">
    <source>
        <dbReference type="SAM" id="MobiDB-lite"/>
    </source>
</evidence>
<evidence type="ECO:0000256" key="2">
    <source>
        <dbReference type="RuleBase" id="RU003616"/>
    </source>
</evidence>
<dbReference type="RefSeq" id="WP_097189139.1">
    <property type="nucleotide sequence ID" value="NZ_OBQK01000015.1"/>
</dbReference>
<keyword evidence="6" id="KW-1185">Reference proteome</keyword>
<sequence length="158" mass="17629">MARFDPFRDLDRLMSETLRTPASAAMQMDLFRRGEAFVARIDLPGVDPSSVDVDIEDRTLTIRAERRDEEDVEQWLSHERPSGTFARQLTLGYGVALDRIEADYTDGVLTLTIPVAEEAKPRKIQVAHRSTEGDVRGEVTARSDQAPDPGTQSGRQDG</sequence>
<dbReference type="InterPro" id="IPR031107">
    <property type="entry name" value="Small_HSP"/>
</dbReference>
<keyword evidence="5" id="KW-0346">Stress response</keyword>
<evidence type="ECO:0000259" key="4">
    <source>
        <dbReference type="PROSITE" id="PS01031"/>
    </source>
</evidence>
<feature type="region of interest" description="Disordered" evidence="3">
    <location>
        <begin position="123"/>
        <end position="158"/>
    </location>
</feature>
<dbReference type="AlphaFoldDB" id="A0A285VUK1"/>